<feature type="transmembrane region" description="Helical" evidence="8">
    <location>
        <begin position="76"/>
        <end position="105"/>
    </location>
</feature>
<dbReference type="EMBL" id="NJBN01000002">
    <property type="protein sequence ID" value="TKJ41499.1"/>
    <property type="molecule type" value="Genomic_DNA"/>
</dbReference>
<proteinExistence type="predicted"/>
<feature type="transmembrane region" description="Helical" evidence="8">
    <location>
        <begin position="216"/>
        <end position="238"/>
    </location>
</feature>
<evidence type="ECO:0000256" key="1">
    <source>
        <dbReference type="ARBA" id="ARBA00004651"/>
    </source>
</evidence>
<protein>
    <recommendedName>
        <fullName evidence="11">Glycosyltransferase RgtA/B/C/D-like domain-containing protein</fullName>
    </recommendedName>
</protein>
<organism evidence="9 10">
    <name type="scientific">candidate division LCP-89 bacterium B3_LCP</name>
    <dbReference type="NCBI Taxonomy" id="2012998"/>
    <lineage>
        <taxon>Bacteria</taxon>
        <taxon>Pseudomonadati</taxon>
        <taxon>Bacteria division LCP-89</taxon>
    </lineage>
</organism>
<dbReference type="PANTHER" id="PTHR33908">
    <property type="entry name" value="MANNOSYLTRANSFERASE YKCB-RELATED"/>
    <property type="match status" value="1"/>
</dbReference>
<reference evidence="9 10" key="1">
    <citation type="submission" date="2017-06" db="EMBL/GenBank/DDBJ databases">
        <title>Novel microbial phyla capable of carbon fixation and sulfur reduction in deep-sea sediments.</title>
        <authorList>
            <person name="Huang J."/>
            <person name="Baker B."/>
            <person name="Wang Y."/>
        </authorList>
    </citation>
    <scope>NUCLEOTIDE SEQUENCE [LARGE SCALE GENOMIC DNA]</scope>
    <source>
        <strain evidence="9">B3_LCP</strain>
    </source>
</reference>
<feature type="transmembrane region" description="Helical" evidence="8">
    <location>
        <begin position="262"/>
        <end position="283"/>
    </location>
</feature>
<gene>
    <name evidence="9" type="ORF">CEE37_02755</name>
</gene>
<sequence length="492" mass="57105">MQAIHGNDYSKKRQLIFYLILLALVIWAVGWLLWYEPEQDEVEHWHVAWLMHQGQRPFDDFFEHHSPLLWNILSPIYSITGTSFAVIPISRSAMILVFLLTVLLIRNIAGHWVNPEAAWIAALGFPLYSLSLLTAHLYVRGDPFILLCLVFALWIAIRLLKEDNREKPYLSRLVLIFISLGLAVGFSPRAGLPALTLFLTLFILSLRHLKLLQTVAIFFAGGFIILIPTLIQALIYGFDQYFLWVYRFSAGLYPSFSPVGNLQRILIAAAPICLFSIYGLYRFFRDRDLRRDRPLILMVTMTVVNFFGLWASARPYMQHFLMTIPFFGIMAAIGYSQMKEKLMGRFKPARWNWAAVVLTAGVLVLYTKTWKMHNSGFQENRQVWTERAQWLLDHTDDDATFAAGMAYYQPIFLDDAFHHWFPGRYVVPSMKRLNPGFTPYSLNDLQTASPDVLHESFAEAWGFMCSEDYLNWLEDNYKPTPYRGYWLKKSHP</sequence>
<feature type="transmembrane region" description="Helical" evidence="8">
    <location>
        <begin position="117"/>
        <end position="138"/>
    </location>
</feature>
<evidence type="ECO:0000313" key="9">
    <source>
        <dbReference type="EMBL" id="TKJ41499.1"/>
    </source>
</evidence>
<keyword evidence="3" id="KW-0328">Glycosyltransferase</keyword>
<dbReference type="PANTHER" id="PTHR33908:SF11">
    <property type="entry name" value="MEMBRANE PROTEIN"/>
    <property type="match status" value="1"/>
</dbReference>
<dbReference type="Proteomes" id="UP000319619">
    <property type="component" value="Unassembled WGS sequence"/>
</dbReference>
<feature type="transmembrane region" description="Helical" evidence="8">
    <location>
        <begin position="169"/>
        <end position="186"/>
    </location>
</feature>
<evidence type="ECO:0000256" key="8">
    <source>
        <dbReference type="SAM" id="Phobius"/>
    </source>
</evidence>
<comment type="subcellular location">
    <subcellularLocation>
        <location evidence="1">Cell membrane</location>
        <topology evidence="1">Multi-pass membrane protein</topology>
    </subcellularLocation>
</comment>
<dbReference type="GO" id="GO:0005886">
    <property type="term" value="C:plasma membrane"/>
    <property type="evidence" value="ECO:0007669"/>
    <property type="project" value="UniProtKB-SubCell"/>
</dbReference>
<keyword evidence="7 8" id="KW-0472">Membrane</keyword>
<dbReference type="AlphaFoldDB" id="A0A532V2X9"/>
<accession>A0A532V2X9</accession>
<feature type="transmembrane region" description="Helical" evidence="8">
    <location>
        <begin position="192"/>
        <end position="209"/>
    </location>
</feature>
<name>A0A532V2X9_UNCL8</name>
<evidence type="ECO:0000256" key="5">
    <source>
        <dbReference type="ARBA" id="ARBA00022692"/>
    </source>
</evidence>
<feature type="transmembrane region" description="Helical" evidence="8">
    <location>
        <begin position="350"/>
        <end position="367"/>
    </location>
</feature>
<evidence type="ECO:0008006" key="11">
    <source>
        <dbReference type="Google" id="ProtNLM"/>
    </source>
</evidence>
<dbReference type="InterPro" id="IPR050297">
    <property type="entry name" value="LipidA_mod_glycosyltrf_83"/>
</dbReference>
<keyword evidence="4" id="KW-0808">Transferase</keyword>
<evidence type="ECO:0000256" key="2">
    <source>
        <dbReference type="ARBA" id="ARBA00022475"/>
    </source>
</evidence>
<feature type="transmembrane region" description="Helical" evidence="8">
    <location>
        <begin position="295"/>
        <end position="313"/>
    </location>
</feature>
<keyword evidence="2" id="KW-1003">Cell membrane</keyword>
<evidence type="ECO:0000256" key="7">
    <source>
        <dbReference type="ARBA" id="ARBA00023136"/>
    </source>
</evidence>
<keyword evidence="5 8" id="KW-0812">Transmembrane</keyword>
<dbReference type="GO" id="GO:0009103">
    <property type="term" value="P:lipopolysaccharide biosynthetic process"/>
    <property type="evidence" value="ECO:0007669"/>
    <property type="project" value="UniProtKB-ARBA"/>
</dbReference>
<evidence type="ECO:0000256" key="4">
    <source>
        <dbReference type="ARBA" id="ARBA00022679"/>
    </source>
</evidence>
<evidence type="ECO:0000256" key="3">
    <source>
        <dbReference type="ARBA" id="ARBA00022676"/>
    </source>
</evidence>
<evidence type="ECO:0000313" key="10">
    <source>
        <dbReference type="Proteomes" id="UP000319619"/>
    </source>
</evidence>
<feature type="transmembrane region" description="Helical" evidence="8">
    <location>
        <begin position="144"/>
        <end position="160"/>
    </location>
</feature>
<evidence type="ECO:0000256" key="6">
    <source>
        <dbReference type="ARBA" id="ARBA00022989"/>
    </source>
</evidence>
<feature type="transmembrane region" description="Helical" evidence="8">
    <location>
        <begin position="15"/>
        <end position="35"/>
    </location>
</feature>
<feature type="transmembrane region" description="Helical" evidence="8">
    <location>
        <begin position="319"/>
        <end position="338"/>
    </location>
</feature>
<keyword evidence="6 8" id="KW-1133">Transmembrane helix</keyword>
<dbReference type="GO" id="GO:0016763">
    <property type="term" value="F:pentosyltransferase activity"/>
    <property type="evidence" value="ECO:0007669"/>
    <property type="project" value="TreeGrafter"/>
</dbReference>
<comment type="caution">
    <text evidence="9">The sequence shown here is derived from an EMBL/GenBank/DDBJ whole genome shotgun (WGS) entry which is preliminary data.</text>
</comment>